<gene>
    <name evidence="7" type="ORF">RD792_000449</name>
</gene>
<proteinExistence type="predicted"/>
<name>A0ABR0DLQ7_9LAMI</name>
<feature type="compositionally biased region" description="Polar residues" evidence="5">
    <location>
        <begin position="260"/>
        <end position="272"/>
    </location>
</feature>
<keyword evidence="2" id="KW-0378">Hydrolase</keyword>
<dbReference type="InterPro" id="IPR000157">
    <property type="entry name" value="TIR_dom"/>
</dbReference>
<evidence type="ECO:0000256" key="4">
    <source>
        <dbReference type="ARBA" id="ARBA00047304"/>
    </source>
</evidence>
<dbReference type="SUPFAM" id="SSF52200">
    <property type="entry name" value="Toll/Interleukin receptor TIR domain"/>
    <property type="match status" value="1"/>
</dbReference>
<comment type="caution">
    <text evidence="7">The sequence shown here is derived from an EMBL/GenBank/DDBJ whole genome shotgun (WGS) entry which is preliminary data.</text>
</comment>
<evidence type="ECO:0000256" key="2">
    <source>
        <dbReference type="ARBA" id="ARBA00022801"/>
    </source>
</evidence>
<comment type="catalytic activity">
    <reaction evidence="4">
        <text>NAD(+) + H2O = ADP-D-ribose + nicotinamide + H(+)</text>
        <dbReference type="Rhea" id="RHEA:16301"/>
        <dbReference type="ChEBI" id="CHEBI:15377"/>
        <dbReference type="ChEBI" id="CHEBI:15378"/>
        <dbReference type="ChEBI" id="CHEBI:17154"/>
        <dbReference type="ChEBI" id="CHEBI:57540"/>
        <dbReference type="ChEBI" id="CHEBI:57967"/>
        <dbReference type="EC" id="3.2.2.6"/>
    </reaction>
    <physiologicalReaction direction="left-to-right" evidence="4">
        <dbReference type="Rhea" id="RHEA:16302"/>
    </physiologicalReaction>
</comment>
<sequence>MAAKTGPSEYTYDIFLSFRGEDTRKIFTTRLYSALVDAGFGTFIDDNGIERGEDIKSELIRAIHHSRGSIVVLSKNYANSGWCLDELALIVENKKKKGHVILPVFYHVTKSDVGCQMGSFAEAFEVYEKRRLEENDDLKRSEWLSNIQKWRDALTQVAEIGGMNLTFQDEDEDKDGFIYNVGLSHLVAPPDQPSARHHRRRDQRHQPPLLGPSNDGGHIQKWGSGGANTSEQHNGVDPFGIDGYNAQLPHSRLDDGRRWPTTTNSGSLRRAE</sequence>
<keyword evidence="8" id="KW-1185">Reference proteome</keyword>
<accession>A0ABR0DLQ7</accession>
<protein>
    <recommendedName>
        <fullName evidence="1">ADP-ribosyl cyclase/cyclic ADP-ribose hydrolase</fullName>
        <ecNumber evidence="1">3.2.2.6</ecNumber>
    </recommendedName>
</protein>
<evidence type="ECO:0000256" key="3">
    <source>
        <dbReference type="ARBA" id="ARBA00023027"/>
    </source>
</evidence>
<dbReference type="Proteomes" id="UP001291926">
    <property type="component" value="Unassembled WGS sequence"/>
</dbReference>
<organism evidence="7 8">
    <name type="scientific">Penstemon davidsonii</name>
    <dbReference type="NCBI Taxonomy" id="160366"/>
    <lineage>
        <taxon>Eukaryota</taxon>
        <taxon>Viridiplantae</taxon>
        <taxon>Streptophyta</taxon>
        <taxon>Embryophyta</taxon>
        <taxon>Tracheophyta</taxon>
        <taxon>Spermatophyta</taxon>
        <taxon>Magnoliopsida</taxon>
        <taxon>eudicotyledons</taxon>
        <taxon>Gunneridae</taxon>
        <taxon>Pentapetalae</taxon>
        <taxon>asterids</taxon>
        <taxon>lamiids</taxon>
        <taxon>Lamiales</taxon>
        <taxon>Plantaginaceae</taxon>
        <taxon>Cheloneae</taxon>
        <taxon>Penstemon</taxon>
    </lineage>
</organism>
<dbReference type="PROSITE" id="PS50104">
    <property type="entry name" value="TIR"/>
    <property type="match status" value="1"/>
</dbReference>
<evidence type="ECO:0000313" key="7">
    <source>
        <dbReference type="EMBL" id="KAK4489806.1"/>
    </source>
</evidence>
<evidence type="ECO:0000259" key="6">
    <source>
        <dbReference type="PROSITE" id="PS50104"/>
    </source>
</evidence>
<dbReference type="EMBL" id="JAYDYQ010001087">
    <property type="protein sequence ID" value="KAK4489806.1"/>
    <property type="molecule type" value="Genomic_DNA"/>
</dbReference>
<feature type="domain" description="TIR" evidence="6">
    <location>
        <begin position="10"/>
        <end position="185"/>
    </location>
</feature>
<dbReference type="SMART" id="SM00255">
    <property type="entry name" value="TIR"/>
    <property type="match status" value="1"/>
</dbReference>
<dbReference type="InterPro" id="IPR035897">
    <property type="entry name" value="Toll_tir_struct_dom_sf"/>
</dbReference>
<dbReference type="PANTHER" id="PTHR32009">
    <property type="entry name" value="TMV RESISTANCE PROTEIN N-LIKE"/>
    <property type="match status" value="1"/>
</dbReference>
<evidence type="ECO:0000313" key="8">
    <source>
        <dbReference type="Proteomes" id="UP001291926"/>
    </source>
</evidence>
<feature type="region of interest" description="Disordered" evidence="5">
    <location>
        <begin position="188"/>
        <end position="272"/>
    </location>
</feature>
<reference evidence="7 8" key="1">
    <citation type="journal article" date="2023" name="bioRxiv">
        <title>Genome report: Whole genome sequence and annotation of Penstemon davidsonii.</title>
        <authorList>
            <person name="Ostevik K.L."/>
            <person name="Alabady M."/>
            <person name="Zhang M."/>
            <person name="Rausher M.D."/>
        </authorList>
    </citation>
    <scope>NUCLEOTIDE SEQUENCE [LARGE SCALE GENOMIC DNA]</scope>
    <source>
        <strain evidence="7">DNT005</strain>
        <tissue evidence="7">Whole leaf</tissue>
    </source>
</reference>
<evidence type="ECO:0000256" key="1">
    <source>
        <dbReference type="ARBA" id="ARBA00011982"/>
    </source>
</evidence>
<dbReference type="EC" id="3.2.2.6" evidence="1"/>
<evidence type="ECO:0000256" key="5">
    <source>
        <dbReference type="SAM" id="MobiDB-lite"/>
    </source>
</evidence>
<dbReference type="Gene3D" id="3.40.50.10140">
    <property type="entry name" value="Toll/interleukin-1 receptor homology (TIR) domain"/>
    <property type="match status" value="1"/>
</dbReference>
<keyword evidence="3" id="KW-0520">NAD</keyword>
<dbReference type="Pfam" id="PF01582">
    <property type="entry name" value="TIR"/>
    <property type="match status" value="1"/>
</dbReference>
<dbReference type="PANTHER" id="PTHR32009:SF39">
    <property type="entry name" value="TIR DOMAIN-CONTAINING PROTEIN"/>
    <property type="match status" value="1"/>
</dbReference>